<reference evidence="3 6" key="1">
    <citation type="journal article" date="2011" name="Nature">
        <title>The Medicago genome provides insight into the evolution of rhizobial symbioses.</title>
        <authorList>
            <person name="Young N.D."/>
            <person name="Debelle F."/>
            <person name="Oldroyd G.E."/>
            <person name="Geurts R."/>
            <person name="Cannon S.B."/>
            <person name="Udvardi M.K."/>
            <person name="Benedito V.A."/>
            <person name="Mayer K.F."/>
            <person name="Gouzy J."/>
            <person name="Schoof H."/>
            <person name="Van de Peer Y."/>
            <person name="Proost S."/>
            <person name="Cook D.R."/>
            <person name="Meyers B.C."/>
            <person name="Spannagl M."/>
            <person name="Cheung F."/>
            <person name="De Mita S."/>
            <person name="Krishnakumar V."/>
            <person name="Gundlach H."/>
            <person name="Zhou S."/>
            <person name="Mudge J."/>
            <person name="Bharti A.K."/>
            <person name="Murray J.D."/>
            <person name="Naoumkina M.A."/>
            <person name="Rosen B."/>
            <person name="Silverstein K.A."/>
            <person name="Tang H."/>
            <person name="Rombauts S."/>
            <person name="Zhao P.X."/>
            <person name="Zhou P."/>
            <person name="Barbe V."/>
            <person name="Bardou P."/>
            <person name="Bechner M."/>
            <person name="Bellec A."/>
            <person name="Berger A."/>
            <person name="Berges H."/>
            <person name="Bidwell S."/>
            <person name="Bisseling T."/>
            <person name="Choisne N."/>
            <person name="Couloux A."/>
            <person name="Denny R."/>
            <person name="Deshpande S."/>
            <person name="Dai X."/>
            <person name="Doyle J.J."/>
            <person name="Dudez A.M."/>
            <person name="Farmer A.D."/>
            <person name="Fouteau S."/>
            <person name="Franken C."/>
            <person name="Gibelin C."/>
            <person name="Gish J."/>
            <person name="Goldstein S."/>
            <person name="Gonzalez A.J."/>
            <person name="Green P.J."/>
            <person name="Hallab A."/>
            <person name="Hartog M."/>
            <person name="Hua A."/>
            <person name="Humphray S.J."/>
            <person name="Jeong D.H."/>
            <person name="Jing Y."/>
            <person name="Jocker A."/>
            <person name="Kenton S.M."/>
            <person name="Kim D.J."/>
            <person name="Klee K."/>
            <person name="Lai H."/>
            <person name="Lang C."/>
            <person name="Lin S."/>
            <person name="Macmil S.L."/>
            <person name="Magdelenat G."/>
            <person name="Matthews L."/>
            <person name="McCorrison J."/>
            <person name="Monaghan E.L."/>
            <person name="Mun J.H."/>
            <person name="Najar F.Z."/>
            <person name="Nicholson C."/>
            <person name="Noirot C."/>
            <person name="O'Bleness M."/>
            <person name="Paule C.R."/>
            <person name="Poulain J."/>
            <person name="Prion F."/>
            <person name="Qin B."/>
            <person name="Qu C."/>
            <person name="Retzel E.F."/>
            <person name="Riddle C."/>
            <person name="Sallet E."/>
            <person name="Samain S."/>
            <person name="Samson N."/>
            <person name="Sanders I."/>
            <person name="Saurat O."/>
            <person name="Scarpelli C."/>
            <person name="Schiex T."/>
            <person name="Segurens B."/>
            <person name="Severin A.J."/>
            <person name="Sherrier D.J."/>
            <person name="Shi R."/>
            <person name="Sims S."/>
            <person name="Singer S.R."/>
            <person name="Sinharoy S."/>
            <person name="Sterck L."/>
            <person name="Viollet A."/>
            <person name="Wang B.B."/>
            <person name="Wang K."/>
            <person name="Wang M."/>
            <person name="Wang X."/>
            <person name="Warfsmann J."/>
            <person name="Weissenbach J."/>
            <person name="White D.D."/>
            <person name="White J.D."/>
            <person name="Wiley G.B."/>
            <person name="Wincker P."/>
            <person name="Xing Y."/>
            <person name="Yang L."/>
            <person name="Yao Z."/>
            <person name="Ying F."/>
            <person name="Zhai J."/>
            <person name="Zhou L."/>
            <person name="Zuber A."/>
            <person name="Denarie J."/>
            <person name="Dixon R.A."/>
            <person name="May G.D."/>
            <person name="Schwartz D.C."/>
            <person name="Rogers J."/>
            <person name="Quetier F."/>
            <person name="Town C.D."/>
            <person name="Roe B.A."/>
        </authorList>
    </citation>
    <scope>NUCLEOTIDE SEQUENCE [LARGE SCALE GENOMIC DNA]</scope>
    <source>
        <strain evidence="3">A17</strain>
        <strain evidence="5 6">cv. Jemalong A17</strain>
    </source>
</reference>
<keyword evidence="1" id="KW-0472">Membrane</keyword>
<evidence type="ECO:0000313" key="5">
    <source>
        <dbReference type="EnsemblPlants" id="AES87766"/>
    </source>
</evidence>
<proteinExistence type="predicted"/>
<sequence length="58" mass="7126">MVEILKYVYNMILFVSLYLLGIYVERECYTYADCRRKYRGANKHLLWCNDGYCEYHTQ</sequence>
<evidence type="ECO:0000313" key="7">
    <source>
        <dbReference type="Proteomes" id="UP000265566"/>
    </source>
</evidence>
<keyword evidence="6" id="KW-1185">Reference proteome</keyword>
<feature type="transmembrane region" description="Helical" evidence="1">
    <location>
        <begin position="7"/>
        <end position="24"/>
    </location>
</feature>
<organism evidence="3 6">
    <name type="scientific">Medicago truncatula</name>
    <name type="common">Barrel medic</name>
    <name type="synonym">Medicago tribuloides</name>
    <dbReference type="NCBI Taxonomy" id="3880"/>
    <lineage>
        <taxon>Eukaryota</taxon>
        <taxon>Viridiplantae</taxon>
        <taxon>Streptophyta</taxon>
        <taxon>Embryophyta</taxon>
        <taxon>Tracheophyta</taxon>
        <taxon>Spermatophyta</taxon>
        <taxon>Magnoliopsida</taxon>
        <taxon>eudicotyledons</taxon>
        <taxon>Gunneridae</taxon>
        <taxon>Pentapetalae</taxon>
        <taxon>rosids</taxon>
        <taxon>fabids</taxon>
        <taxon>Fabales</taxon>
        <taxon>Fabaceae</taxon>
        <taxon>Papilionoideae</taxon>
        <taxon>50 kb inversion clade</taxon>
        <taxon>NPAAA clade</taxon>
        <taxon>Hologalegina</taxon>
        <taxon>IRL clade</taxon>
        <taxon>Trifolieae</taxon>
        <taxon>Medicago</taxon>
    </lineage>
</organism>
<accession>G7JPA1</accession>
<dbReference type="InterPro" id="IPR009810">
    <property type="entry name" value="Nodulin_late_dom"/>
</dbReference>
<keyword evidence="1" id="KW-1133">Transmembrane helix</keyword>
<gene>
    <name evidence="3" type="ordered locus">MTR_4g033895</name>
    <name evidence="4" type="ORF">MtrunA17_Chr4g0018071</name>
</gene>
<dbReference type="Proteomes" id="UP000002051">
    <property type="component" value="Chromosome 4"/>
</dbReference>
<dbReference type="PaxDb" id="3880-AES87766"/>
<dbReference type="EMBL" id="PSQE01000004">
    <property type="protein sequence ID" value="RHN59791.1"/>
    <property type="molecule type" value="Genomic_DNA"/>
</dbReference>
<dbReference type="HOGENOM" id="CLU_181053_7_2_1"/>
<dbReference type="EMBL" id="CM001220">
    <property type="protein sequence ID" value="AES87766.1"/>
    <property type="molecule type" value="Genomic_DNA"/>
</dbReference>
<reference evidence="5" key="3">
    <citation type="submission" date="2015-04" db="UniProtKB">
        <authorList>
            <consortium name="EnsemblPlants"/>
        </authorList>
    </citation>
    <scope>IDENTIFICATION</scope>
    <source>
        <strain evidence="5">cv. Jemalong A17</strain>
    </source>
</reference>
<name>G7JPA1_MEDTR</name>
<evidence type="ECO:0000313" key="6">
    <source>
        <dbReference type="Proteomes" id="UP000002051"/>
    </source>
</evidence>
<dbReference type="Proteomes" id="UP000265566">
    <property type="component" value="Chromosome 4"/>
</dbReference>
<reference evidence="7" key="4">
    <citation type="journal article" date="2018" name="Nat. Plants">
        <title>Whole-genome landscape of Medicago truncatula symbiotic genes.</title>
        <authorList>
            <person name="Pecrix Y."/>
            <person name="Staton S.E."/>
            <person name="Sallet E."/>
            <person name="Lelandais-Briere C."/>
            <person name="Moreau S."/>
            <person name="Carrere S."/>
            <person name="Blein T."/>
            <person name="Jardinaud M.F."/>
            <person name="Latrasse D."/>
            <person name="Zouine M."/>
            <person name="Zahm M."/>
            <person name="Kreplak J."/>
            <person name="Mayjonade B."/>
            <person name="Satge C."/>
            <person name="Perez M."/>
            <person name="Cauet S."/>
            <person name="Marande W."/>
            <person name="Chantry-Darmon C."/>
            <person name="Lopez-Roques C."/>
            <person name="Bouchez O."/>
            <person name="Berard A."/>
            <person name="Debelle F."/>
            <person name="Munos S."/>
            <person name="Bendahmane A."/>
            <person name="Berges H."/>
            <person name="Niebel A."/>
            <person name="Buitink J."/>
            <person name="Frugier F."/>
            <person name="Benhamed M."/>
            <person name="Crespi M."/>
            <person name="Gouzy J."/>
            <person name="Gamas P."/>
        </authorList>
    </citation>
    <scope>NUCLEOTIDE SEQUENCE [LARGE SCALE GENOMIC DNA]</scope>
    <source>
        <strain evidence="7">cv. Jemalong A17</strain>
    </source>
</reference>
<keyword evidence="1" id="KW-0812">Transmembrane</keyword>
<evidence type="ECO:0000259" key="2">
    <source>
        <dbReference type="Pfam" id="PF07127"/>
    </source>
</evidence>
<dbReference type="Pfam" id="PF07127">
    <property type="entry name" value="Nodulin_late"/>
    <property type="match status" value="1"/>
</dbReference>
<dbReference type="AlphaFoldDB" id="G7JPA1"/>
<evidence type="ECO:0000313" key="4">
    <source>
        <dbReference type="EMBL" id="RHN59791.1"/>
    </source>
</evidence>
<dbReference type="EnsemblPlants" id="AES87766">
    <property type="protein sequence ID" value="AES87766"/>
    <property type="gene ID" value="MTR_4g033895"/>
</dbReference>
<evidence type="ECO:0000256" key="1">
    <source>
        <dbReference type="SAM" id="Phobius"/>
    </source>
</evidence>
<dbReference type="GO" id="GO:0046872">
    <property type="term" value="F:metal ion binding"/>
    <property type="evidence" value="ECO:0007669"/>
    <property type="project" value="InterPro"/>
</dbReference>
<reference evidence="4" key="5">
    <citation type="journal article" date="2018" name="Nat. Plants">
        <title>Whole-genome landscape of Medicago truncatula symbiotic genes.</title>
        <authorList>
            <person name="Pecrix Y."/>
            <person name="Gamas P."/>
            <person name="Carrere S."/>
        </authorList>
    </citation>
    <scope>NUCLEOTIDE SEQUENCE</scope>
    <source>
        <tissue evidence="4">Leaves</tissue>
    </source>
</reference>
<evidence type="ECO:0000313" key="3">
    <source>
        <dbReference type="EMBL" id="AES87766.1"/>
    </source>
</evidence>
<feature type="domain" description="Late nodulin" evidence="2">
    <location>
        <begin position="1"/>
        <end position="54"/>
    </location>
</feature>
<dbReference type="Gramene" id="rna21943">
    <property type="protein sequence ID" value="RHN59791.1"/>
    <property type="gene ID" value="gene21943"/>
</dbReference>
<protein>
    <submittedName>
        <fullName evidence="3">Nodule Cysteine-Rich (NCR) secreted peptide</fullName>
    </submittedName>
    <submittedName>
        <fullName evidence="4">Putative Late nodulin</fullName>
    </submittedName>
</protein>
<reference evidence="3 6" key="2">
    <citation type="journal article" date="2014" name="BMC Genomics">
        <title>An improved genome release (version Mt4.0) for the model legume Medicago truncatula.</title>
        <authorList>
            <person name="Tang H."/>
            <person name="Krishnakumar V."/>
            <person name="Bidwell S."/>
            <person name="Rosen B."/>
            <person name="Chan A."/>
            <person name="Zhou S."/>
            <person name="Gentzbittel L."/>
            <person name="Childs K.L."/>
            <person name="Yandell M."/>
            <person name="Gundlach H."/>
            <person name="Mayer K.F."/>
            <person name="Schwartz D.C."/>
            <person name="Town C.D."/>
        </authorList>
    </citation>
    <scope>GENOME REANNOTATION</scope>
    <source>
        <strain evidence="5 6">cv. Jemalong A17</strain>
    </source>
</reference>